<proteinExistence type="inferred from homology"/>
<evidence type="ECO:0000256" key="3">
    <source>
        <dbReference type="ARBA" id="ARBA00022617"/>
    </source>
</evidence>
<keyword evidence="7 10" id="KW-0496">Mitochondrion</keyword>
<keyword evidence="13" id="KW-1185">Reference proteome</keyword>
<reference evidence="12" key="1">
    <citation type="submission" date="2022-07" db="EMBL/GenBank/DDBJ databases">
        <title>Phylogenomic reconstructions and comparative analyses of Kickxellomycotina fungi.</title>
        <authorList>
            <person name="Reynolds N.K."/>
            <person name="Stajich J.E."/>
            <person name="Barry K."/>
            <person name="Grigoriev I.V."/>
            <person name="Crous P."/>
            <person name="Smith M.E."/>
        </authorList>
    </citation>
    <scope>NUCLEOTIDE SEQUENCE</scope>
    <source>
        <strain evidence="12">NRRL 1566</strain>
    </source>
</reference>
<accession>A0A9W8I897</accession>
<keyword evidence="3 10" id="KW-0349">Heme</keyword>
<protein>
    <recommendedName>
        <fullName evidence="10">Holocytochrome c-type synthase</fullName>
        <ecNumber evidence="10">4.4.1.17</ecNumber>
    </recommendedName>
</protein>
<comment type="function">
    <text evidence="10">Lyase that catalyzes the covalent linking of the heme group to the cytochrome C apoprotein to produce the mature functional cytochrome.</text>
</comment>
<feature type="region of interest" description="Disordered" evidence="11">
    <location>
        <begin position="62"/>
        <end position="82"/>
    </location>
</feature>
<keyword evidence="6 10" id="KW-0408">Iron</keyword>
<dbReference type="PANTHER" id="PTHR12743:SF0">
    <property type="entry name" value="HOLOCYTOCHROME C-TYPE SYNTHASE"/>
    <property type="match status" value="1"/>
</dbReference>
<dbReference type="InterPro" id="IPR000511">
    <property type="entry name" value="Holocyt_c/c1_synthase"/>
</dbReference>
<evidence type="ECO:0000256" key="6">
    <source>
        <dbReference type="ARBA" id="ARBA00023004"/>
    </source>
</evidence>
<dbReference type="EC" id="4.4.1.17" evidence="10"/>
<keyword evidence="4 10" id="KW-0479">Metal-binding</keyword>
<evidence type="ECO:0000256" key="4">
    <source>
        <dbReference type="ARBA" id="ARBA00022723"/>
    </source>
</evidence>
<dbReference type="PROSITE" id="PS00821">
    <property type="entry name" value="CYTO_HEME_LYASE_1"/>
    <property type="match status" value="1"/>
</dbReference>
<comment type="similarity">
    <text evidence="2 10">Belongs to the cytochrome c-type heme lyase family.</text>
</comment>
<dbReference type="Pfam" id="PF01265">
    <property type="entry name" value="Cyto_heme_lyase"/>
    <property type="match status" value="1"/>
</dbReference>
<dbReference type="GO" id="GO:0004408">
    <property type="term" value="F:holocytochrome-c synthase activity"/>
    <property type="evidence" value="ECO:0007669"/>
    <property type="project" value="UniProtKB-EC"/>
</dbReference>
<evidence type="ECO:0000256" key="1">
    <source>
        <dbReference type="ARBA" id="ARBA00004273"/>
    </source>
</evidence>
<comment type="catalytic activity">
    <reaction evidence="10">
        <text>holo-[cytochrome c] = apo-[cytochrome c] + heme b</text>
        <dbReference type="Rhea" id="RHEA:22648"/>
        <dbReference type="Rhea" id="RHEA-COMP:10725"/>
        <dbReference type="Rhea" id="RHEA-COMP:10726"/>
        <dbReference type="ChEBI" id="CHEBI:29950"/>
        <dbReference type="ChEBI" id="CHEBI:60344"/>
        <dbReference type="ChEBI" id="CHEBI:83739"/>
        <dbReference type="EC" id="4.4.1.17"/>
    </reaction>
</comment>
<evidence type="ECO:0000256" key="5">
    <source>
        <dbReference type="ARBA" id="ARBA00022792"/>
    </source>
</evidence>
<evidence type="ECO:0000256" key="10">
    <source>
        <dbReference type="RuleBase" id="RU363130"/>
    </source>
</evidence>
<evidence type="ECO:0000313" key="13">
    <source>
        <dbReference type="Proteomes" id="UP001139887"/>
    </source>
</evidence>
<dbReference type="OrthoDB" id="4243at2759"/>
<keyword evidence="9 10" id="KW-0456">Lyase</keyword>
<dbReference type="AlphaFoldDB" id="A0A9W8I897"/>
<evidence type="ECO:0000256" key="7">
    <source>
        <dbReference type="ARBA" id="ARBA00023128"/>
    </source>
</evidence>
<dbReference type="PANTHER" id="PTHR12743">
    <property type="entry name" value="CYTOCHROME C1 HEME LYASE"/>
    <property type="match status" value="1"/>
</dbReference>
<evidence type="ECO:0000256" key="8">
    <source>
        <dbReference type="ARBA" id="ARBA00023136"/>
    </source>
</evidence>
<dbReference type="GO" id="GO:0046872">
    <property type="term" value="F:metal ion binding"/>
    <property type="evidence" value="ECO:0007669"/>
    <property type="project" value="UniProtKB-KW"/>
</dbReference>
<gene>
    <name evidence="12" type="primary">CYT2</name>
    <name evidence="12" type="ORF">IWW36_003178</name>
</gene>
<keyword evidence="8 10" id="KW-0472">Membrane</keyword>
<comment type="caution">
    <text evidence="12">The sequence shown here is derived from an EMBL/GenBank/DDBJ whole genome shotgun (WGS) entry which is preliminary data.</text>
</comment>
<comment type="subcellular location">
    <subcellularLocation>
        <location evidence="1 10">Mitochondrion inner membrane</location>
    </subcellularLocation>
</comment>
<dbReference type="Proteomes" id="UP001139887">
    <property type="component" value="Unassembled WGS sequence"/>
</dbReference>
<sequence length="252" mass="28888">MASNTPSSGCPVDHSNVEASKCPIDHTKMPKSSTDHQPSLQAFMPKGNQNVLVNPSNNMPVFPEQTASNTQQQQLSTQRTVSSIPKADRYESAGPSECPALHDQAHSDKWIYPSEQMFFNAMKRKNWNPQEQDMKTVVPIHNIVNEQCWKHILEWEKMHENQCGGPKLLRFEGKAKDMTVKARLRSLVGYQLPFDRHDWTIDRCGKSVRYIIDFYEGKANTNDPSKPSFFLDVRPAVTMEGVWDRTRRFFGF</sequence>
<evidence type="ECO:0000256" key="2">
    <source>
        <dbReference type="ARBA" id="ARBA00007255"/>
    </source>
</evidence>
<keyword evidence="5 10" id="KW-0999">Mitochondrion inner membrane</keyword>
<evidence type="ECO:0000313" key="12">
    <source>
        <dbReference type="EMBL" id="KAJ2848643.1"/>
    </source>
</evidence>
<name>A0A9W8I897_9FUNG</name>
<evidence type="ECO:0000256" key="11">
    <source>
        <dbReference type="SAM" id="MobiDB-lite"/>
    </source>
</evidence>
<evidence type="ECO:0000256" key="9">
    <source>
        <dbReference type="ARBA" id="ARBA00023239"/>
    </source>
</evidence>
<dbReference type="PROSITE" id="PS00822">
    <property type="entry name" value="CYTO_HEME_LYASE_2"/>
    <property type="match status" value="1"/>
</dbReference>
<organism evidence="12 13">
    <name type="scientific">Coemansia brasiliensis</name>
    <dbReference type="NCBI Taxonomy" id="2650707"/>
    <lineage>
        <taxon>Eukaryota</taxon>
        <taxon>Fungi</taxon>
        <taxon>Fungi incertae sedis</taxon>
        <taxon>Zoopagomycota</taxon>
        <taxon>Kickxellomycotina</taxon>
        <taxon>Kickxellomycetes</taxon>
        <taxon>Kickxellales</taxon>
        <taxon>Kickxellaceae</taxon>
        <taxon>Coemansia</taxon>
    </lineage>
</organism>
<feature type="region of interest" description="Disordered" evidence="11">
    <location>
        <begin position="1"/>
        <end position="38"/>
    </location>
</feature>
<dbReference type="EMBL" id="JANBUW010000146">
    <property type="protein sequence ID" value="KAJ2848643.1"/>
    <property type="molecule type" value="Genomic_DNA"/>
</dbReference>
<dbReference type="GO" id="GO:0005743">
    <property type="term" value="C:mitochondrial inner membrane"/>
    <property type="evidence" value="ECO:0007669"/>
    <property type="project" value="UniProtKB-SubCell"/>
</dbReference>